<keyword evidence="1" id="KW-0472">Membrane</keyword>
<keyword evidence="1" id="KW-0812">Transmembrane</keyword>
<dbReference type="EMBL" id="JACHEB010000014">
    <property type="protein sequence ID" value="MBB5331347.1"/>
    <property type="molecule type" value="Genomic_DNA"/>
</dbReference>
<proteinExistence type="predicted"/>
<dbReference type="RefSeq" id="WP_183981200.1">
    <property type="nucleotide sequence ID" value="NZ_JACHEB010000014.1"/>
</dbReference>
<feature type="transmembrane region" description="Helical" evidence="1">
    <location>
        <begin position="12"/>
        <end position="32"/>
    </location>
</feature>
<name>A0A9X0QIX7_9BACT</name>
<comment type="caution">
    <text evidence="2">The sequence shown here is derived from an EMBL/GenBank/DDBJ whole genome shotgun (WGS) entry which is preliminary data.</text>
</comment>
<dbReference type="AlphaFoldDB" id="A0A9X0QIX7"/>
<protein>
    <submittedName>
        <fullName evidence="2">Tellurium resistance membrane protein TerC</fullName>
    </submittedName>
</protein>
<gene>
    <name evidence="2" type="ORF">HDF14_004991</name>
</gene>
<evidence type="ECO:0000256" key="1">
    <source>
        <dbReference type="SAM" id="Phobius"/>
    </source>
</evidence>
<keyword evidence="1" id="KW-1133">Transmembrane helix</keyword>
<dbReference type="Proteomes" id="UP000535182">
    <property type="component" value="Unassembled WGS sequence"/>
</dbReference>
<reference evidence="2 3" key="1">
    <citation type="submission" date="2020-08" db="EMBL/GenBank/DDBJ databases">
        <title>Genomic Encyclopedia of Type Strains, Phase IV (KMG-V): Genome sequencing to study the core and pangenomes of soil and plant-associated prokaryotes.</title>
        <authorList>
            <person name="Whitman W."/>
        </authorList>
    </citation>
    <scope>NUCLEOTIDE SEQUENCE [LARGE SCALE GENOMIC DNA]</scope>
    <source>
        <strain evidence="2 3">X5P2</strain>
    </source>
</reference>
<evidence type="ECO:0000313" key="3">
    <source>
        <dbReference type="Proteomes" id="UP000535182"/>
    </source>
</evidence>
<sequence>MLPNDDKPWAKTLARIVICVTIVALIGLSLFLESRNMFHIPEMVGVFLLFLTIVPPNLAVLYPWILPTPHQNNNSRTTKSTVR</sequence>
<keyword evidence="3" id="KW-1185">Reference proteome</keyword>
<feature type="transmembrane region" description="Helical" evidence="1">
    <location>
        <begin position="44"/>
        <end position="65"/>
    </location>
</feature>
<organism evidence="2 3">
    <name type="scientific">Tunturiibacter gelidiferens</name>
    <dbReference type="NCBI Taxonomy" id="3069689"/>
    <lineage>
        <taxon>Bacteria</taxon>
        <taxon>Pseudomonadati</taxon>
        <taxon>Acidobacteriota</taxon>
        <taxon>Terriglobia</taxon>
        <taxon>Terriglobales</taxon>
        <taxon>Acidobacteriaceae</taxon>
        <taxon>Tunturiibacter</taxon>
    </lineage>
</organism>
<accession>A0A9X0QIX7</accession>
<evidence type="ECO:0000313" key="2">
    <source>
        <dbReference type="EMBL" id="MBB5331347.1"/>
    </source>
</evidence>